<dbReference type="InterPro" id="IPR050828">
    <property type="entry name" value="C-type_lectin/matrix_domain"/>
</dbReference>
<evidence type="ECO:0000256" key="1">
    <source>
        <dbReference type="ARBA" id="ARBA00004401"/>
    </source>
</evidence>
<keyword evidence="3" id="KW-0472">Membrane</keyword>
<protein>
    <submittedName>
        <fullName evidence="6">CD209 antigen-like protein D isoform X2</fullName>
    </submittedName>
</protein>
<feature type="transmembrane region" description="Helical" evidence="3">
    <location>
        <begin position="83"/>
        <end position="104"/>
    </location>
</feature>
<dbReference type="RefSeq" id="XP_026084466.1">
    <property type="nucleotide sequence ID" value="XM_026228681.1"/>
</dbReference>
<name>A0A6P6LLV7_CARAU</name>
<proteinExistence type="predicted"/>
<comment type="subcellular location">
    <subcellularLocation>
        <location evidence="1">Cell membrane</location>
        <topology evidence="1">Single-pass type II membrane protein</topology>
    </subcellularLocation>
</comment>
<feature type="domain" description="C-type lectin" evidence="4">
    <location>
        <begin position="160"/>
        <end position="269"/>
    </location>
</feature>
<dbReference type="GeneID" id="113059958"/>
<reference evidence="6" key="1">
    <citation type="submission" date="2025-08" db="UniProtKB">
        <authorList>
            <consortium name="RefSeq"/>
        </authorList>
    </citation>
    <scope>IDENTIFICATION</scope>
    <source>
        <strain evidence="6">Wakin</strain>
        <tissue evidence="6">Muscle</tissue>
    </source>
</reference>
<dbReference type="AlphaFoldDB" id="A0A6P6LLV7"/>
<keyword evidence="3" id="KW-0812">Transmembrane</keyword>
<dbReference type="Pfam" id="PF00059">
    <property type="entry name" value="Lectin_C"/>
    <property type="match status" value="1"/>
</dbReference>
<organism evidence="5 6">
    <name type="scientific">Carassius auratus</name>
    <name type="common">Goldfish</name>
    <dbReference type="NCBI Taxonomy" id="7957"/>
    <lineage>
        <taxon>Eukaryota</taxon>
        <taxon>Metazoa</taxon>
        <taxon>Chordata</taxon>
        <taxon>Craniata</taxon>
        <taxon>Vertebrata</taxon>
        <taxon>Euteleostomi</taxon>
        <taxon>Actinopterygii</taxon>
        <taxon>Neopterygii</taxon>
        <taxon>Teleostei</taxon>
        <taxon>Ostariophysi</taxon>
        <taxon>Cypriniformes</taxon>
        <taxon>Cyprinidae</taxon>
        <taxon>Cyprininae</taxon>
        <taxon>Carassius</taxon>
    </lineage>
</organism>
<dbReference type="PANTHER" id="PTHR45710:SF28">
    <property type="entry name" value="C-TYPE LECTIN DOMAIN FAMILY 4 MEMBER C ISOFORM 1"/>
    <property type="match status" value="1"/>
</dbReference>
<dbReference type="InterPro" id="IPR016187">
    <property type="entry name" value="CTDL_fold"/>
</dbReference>
<evidence type="ECO:0000313" key="6">
    <source>
        <dbReference type="RefSeq" id="XP_026084466.1"/>
    </source>
</evidence>
<evidence type="ECO:0000259" key="4">
    <source>
        <dbReference type="PROSITE" id="PS50041"/>
    </source>
</evidence>
<feature type="compositionally biased region" description="Basic and acidic residues" evidence="2">
    <location>
        <begin position="18"/>
        <end position="34"/>
    </location>
</feature>
<keyword evidence="5" id="KW-1185">Reference proteome</keyword>
<evidence type="ECO:0000256" key="3">
    <source>
        <dbReference type="SAM" id="Phobius"/>
    </source>
</evidence>
<dbReference type="PROSITE" id="PS50041">
    <property type="entry name" value="C_TYPE_LECTIN_2"/>
    <property type="match status" value="1"/>
</dbReference>
<gene>
    <name evidence="6" type="primary">LOC113059958</name>
</gene>
<dbReference type="InterPro" id="IPR016186">
    <property type="entry name" value="C-type_lectin-like/link_sf"/>
</dbReference>
<dbReference type="SMART" id="SM00034">
    <property type="entry name" value="CLECT"/>
    <property type="match status" value="1"/>
</dbReference>
<dbReference type="SUPFAM" id="SSF56436">
    <property type="entry name" value="C-type lectin-like"/>
    <property type="match status" value="1"/>
</dbReference>
<evidence type="ECO:0000256" key="2">
    <source>
        <dbReference type="SAM" id="MobiDB-lite"/>
    </source>
</evidence>
<sequence>MESKKGVEVELEEIATIEEDKEKENQEKETKDFAEEAVDEGNFYSTLTSPSEHKYGMPSSIRSYTVNKDPSLDIHRKIRVYRIVSLVLFVICVLLLIVVLLLFMKLTGTQPCQRVEEIERSPPEQECSLKKCHEVYQLPREFVNNRERLCSDCGKGWLRFENTCYFLSQNRFTWQQSRKECQRMGGDLAVITNERVQMYLSRKGSLHYWIGLNHLGTNEWTWINNTALTVRYWGDQSFPGECGILAGNEPPERSWRPSSCSLYLQYICQKM</sequence>
<feature type="region of interest" description="Disordered" evidence="2">
    <location>
        <begin position="15"/>
        <end position="36"/>
    </location>
</feature>
<dbReference type="Proteomes" id="UP000515129">
    <property type="component" value="Chromosome 41"/>
</dbReference>
<keyword evidence="3" id="KW-1133">Transmembrane helix</keyword>
<dbReference type="OrthoDB" id="10059571at2759"/>
<accession>A0A6P6LLV7</accession>
<evidence type="ECO:0000313" key="5">
    <source>
        <dbReference type="Proteomes" id="UP000515129"/>
    </source>
</evidence>
<dbReference type="GO" id="GO:0005886">
    <property type="term" value="C:plasma membrane"/>
    <property type="evidence" value="ECO:0007669"/>
    <property type="project" value="UniProtKB-SubCell"/>
</dbReference>
<dbReference type="PANTHER" id="PTHR45710">
    <property type="entry name" value="C-TYPE LECTIN DOMAIN-CONTAINING PROTEIN 180"/>
    <property type="match status" value="1"/>
</dbReference>
<dbReference type="InterPro" id="IPR001304">
    <property type="entry name" value="C-type_lectin-like"/>
</dbReference>
<dbReference type="Gene3D" id="3.10.100.10">
    <property type="entry name" value="Mannose-Binding Protein A, subunit A"/>
    <property type="match status" value="1"/>
</dbReference>